<name>A0A9D1LHJ5_9BACT</name>
<feature type="chain" id="PRO_5039094086" evidence="1">
    <location>
        <begin position="21"/>
        <end position="184"/>
    </location>
</feature>
<dbReference type="InterPro" id="IPR000326">
    <property type="entry name" value="PAP2/HPO"/>
</dbReference>
<dbReference type="InterPro" id="IPR036938">
    <property type="entry name" value="PAP2/HPO_sf"/>
</dbReference>
<dbReference type="CDD" id="cd03394">
    <property type="entry name" value="PAP2_like_5"/>
    <property type="match status" value="1"/>
</dbReference>
<organism evidence="3 4">
    <name type="scientific">Candidatus Limisoma intestinavium</name>
    <dbReference type="NCBI Taxonomy" id="2840856"/>
    <lineage>
        <taxon>Bacteria</taxon>
        <taxon>Pseudomonadati</taxon>
        <taxon>Bacteroidota</taxon>
        <taxon>Bacteroidia</taxon>
        <taxon>Bacteroidales</taxon>
        <taxon>Candidatus Limisoma</taxon>
    </lineage>
</organism>
<evidence type="ECO:0000313" key="3">
    <source>
        <dbReference type="EMBL" id="HIU38996.1"/>
    </source>
</evidence>
<protein>
    <submittedName>
        <fullName evidence="3">Phosphatase PAP2 family protein</fullName>
    </submittedName>
</protein>
<reference evidence="3" key="2">
    <citation type="journal article" date="2021" name="PeerJ">
        <title>Extensive microbial diversity within the chicken gut microbiome revealed by metagenomics and culture.</title>
        <authorList>
            <person name="Gilroy R."/>
            <person name="Ravi A."/>
            <person name="Getino M."/>
            <person name="Pursley I."/>
            <person name="Horton D.L."/>
            <person name="Alikhan N.F."/>
            <person name="Baker D."/>
            <person name="Gharbi K."/>
            <person name="Hall N."/>
            <person name="Watson M."/>
            <person name="Adriaenssens E.M."/>
            <person name="Foster-Nyarko E."/>
            <person name="Jarju S."/>
            <person name="Secka A."/>
            <person name="Antonio M."/>
            <person name="Oren A."/>
            <person name="Chaudhuri R.R."/>
            <person name="La Ragione R."/>
            <person name="Hildebrand F."/>
            <person name="Pallen M.J."/>
        </authorList>
    </citation>
    <scope>NUCLEOTIDE SEQUENCE</scope>
    <source>
        <strain evidence="3">17073</strain>
    </source>
</reference>
<dbReference type="EMBL" id="DVMS01000141">
    <property type="protein sequence ID" value="HIU38996.1"/>
    <property type="molecule type" value="Genomic_DNA"/>
</dbReference>
<evidence type="ECO:0000259" key="2">
    <source>
        <dbReference type="SMART" id="SM00014"/>
    </source>
</evidence>
<accession>A0A9D1LHJ5</accession>
<evidence type="ECO:0000256" key="1">
    <source>
        <dbReference type="SAM" id="SignalP"/>
    </source>
</evidence>
<dbReference type="SMART" id="SM00014">
    <property type="entry name" value="acidPPc"/>
    <property type="match status" value="1"/>
</dbReference>
<dbReference type="Proteomes" id="UP000824076">
    <property type="component" value="Unassembled WGS sequence"/>
</dbReference>
<dbReference type="SUPFAM" id="SSF48317">
    <property type="entry name" value="Acid phosphatase/Vanadium-dependent haloperoxidase"/>
    <property type="match status" value="1"/>
</dbReference>
<gene>
    <name evidence="3" type="ORF">IAD18_04960</name>
</gene>
<dbReference type="Gene3D" id="1.20.144.10">
    <property type="entry name" value="Phosphatidic acid phosphatase type 2/haloperoxidase"/>
    <property type="match status" value="1"/>
</dbReference>
<evidence type="ECO:0000313" key="4">
    <source>
        <dbReference type="Proteomes" id="UP000824076"/>
    </source>
</evidence>
<dbReference type="AlphaFoldDB" id="A0A9D1LHJ5"/>
<feature type="domain" description="Phosphatidic acid phosphatase type 2/haloperoxidase" evidence="2">
    <location>
        <begin position="56"/>
        <end position="156"/>
    </location>
</feature>
<dbReference type="Pfam" id="PF01569">
    <property type="entry name" value="PAP2"/>
    <property type="match status" value="1"/>
</dbReference>
<reference evidence="3" key="1">
    <citation type="submission" date="2020-10" db="EMBL/GenBank/DDBJ databases">
        <authorList>
            <person name="Gilroy R."/>
        </authorList>
    </citation>
    <scope>NUCLEOTIDE SEQUENCE</scope>
    <source>
        <strain evidence="3">17073</strain>
    </source>
</reference>
<feature type="signal peptide" evidence="1">
    <location>
        <begin position="1"/>
        <end position="20"/>
    </location>
</feature>
<sequence>MRKAIVLCLLAAFLSLPSHGQELSGGRKAVKYSGDALLFAMPVATLAAVIVQKDWTGLKQAAFSTVSTLGATYLLKYTVRKERPDHSDFHSFPSAHTSILFANAAFVQRRYGWKWGLPAYVLATYTGWSRTFARKHDWWDVVAGAAIGAGCSYIFTRPFAQKHELTVVPVSDGRHFGIAASFRL</sequence>
<keyword evidence="1" id="KW-0732">Signal</keyword>
<proteinExistence type="predicted"/>
<comment type="caution">
    <text evidence="3">The sequence shown here is derived from an EMBL/GenBank/DDBJ whole genome shotgun (WGS) entry which is preliminary data.</text>
</comment>